<evidence type="ECO:0000259" key="11">
    <source>
        <dbReference type="PROSITE" id="PS50109"/>
    </source>
</evidence>
<sequence length="972" mass="108800">MKRVKWFTATLAVLLLILSCPLPSSQAHDDTTKPTIELTQEEQAFIQEHPVIRLGVDPNFVPYEFFDTDGVYKGIAADYIALISAKTGLTMQAQEGLTWTEAYEKAVRGELDVLPCVAQTAERERYFLFSDTYFTFQRAVFINEETKDLNEFKDLYGKTVAVQMNSSHHSYLTQFPEIKLSLYPTVEAGLRAVSKGTELAFIGNMATSSYLARENGITNLKYFTIDPAAGDPSQTLHFAVRKDWPELVSILNKAIASITKEERTAINNKWVDVEGTLDYRDVLRGVGVGVGILAIVVVVSYLWIIRLRKEVAKRKKAQEELLLAKEEAEQANQVKSLFLARMSHEIRTPLNAIMGMAYLMKKTDLTATQNSYLDKLAQAARTMLGTINDILDFSKIEAGKITIERISFDLDKLLQKIINIESVKVEEQGIELLLEKDPALPSYFFGDPLRLEQILLNLVNNAVKFTEHGQVEVVVRPLEGQEEAPRVEFIVSDTGIGMNQEQLEHLFVAFDQGDSSIGRRFGGSGLGLSIVKSLVELMNGEITVTSEPNVGSVFTVRLTLDPDAVQERARNARMSMDYFRSMRALVLDRNESARAQMAECFRSFGMGADMAETQEQAQRLLSEANKQAKPYNVFLIDHTTPIENGIEWFKELKKKRRLPDETKTILLMPMMREDLLEELETAGLDFGLTKPVIPSVLYNGIIEILKIKPPEERQAAKTDDLKKLPYPYRLLLVEDNRTNQFIAKTILEQAGFVLEIASDGEEGYRFFEAHQAEIDLILMDLHMPVMDGYTSSDLIRAISPEVPIVAMTADAIAGVEEKCGAHGIHSYVSKPFEPEQLIETLVSLLAGKQPKRQEAPSEPVEQPAEAVDFDDGRKRIGGDDAIYRLVLKSFLEETGSLETDLNAAVQAKDYVQGEQIVHKLKSSAGSIGAKRLHELAVELQQAFKDGAEPAIAWLLQPFLLALRQTRDALAAY</sequence>
<keyword evidence="10" id="KW-0472">Membrane</keyword>
<dbReference type="InterPro" id="IPR036641">
    <property type="entry name" value="HPT_dom_sf"/>
</dbReference>
<dbReference type="Pfam" id="PF02518">
    <property type="entry name" value="HATPase_c"/>
    <property type="match status" value="1"/>
</dbReference>
<accession>A0A644Y249</accession>
<feature type="domain" description="Response regulatory" evidence="12">
    <location>
        <begin position="583"/>
        <end position="705"/>
    </location>
</feature>
<dbReference type="Gene3D" id="3.30.565.10">
    <property type="entry name" value="Histidine kinase-like ATPase, C-terminal domain"/>
    <property type="match status" value="1"/>
</dbReference>
<dbReference type="InterPro" id="IPR005467">
    <property type="entry name" value="His_kinase_dom"/>
</dbReference>
<dbReference type="InterPro" id="IPR003661">
    <property type="entry name" value="HisK_dim/P_dom"/>
</dbReference>
<organism evidence="14">
    <name type="scientific">bioreactor metagenome</name>
    <dbReference type="NCBI Taxonomy" id="1076179"/>
    <lineage>
        <taxon>unclassified sequences</taxon>
        <taxon>metagenomes</taxon>
        <taxon>ecological metagenomes</taxon>
    </lineage>
</organism>
<dbReference type="Gene3D" id="3.40.50.2300">
    <property type="match status" value="2"/>
</dbReference>
<dbReference type="FunFam" id="1.10.287.130:FF:000002">
    <property type="entry name" value="Two-component osmosensing histidine kinase"/>
    <property type="match status" value="1"/>
</dbReference>
<comment type="catalytic activity">
    <reaction evidence="1">
        <text>ATP + protein L-histidine = ADP + protein N-phospho-L-histidine.</text>
        <dbReference type="EC" id="2.7.13.3"/>
    </reaction>
</comment>
<keyword evidence="8" id="KW-0902">Two-component regulatory system</keyword>
<dbReference type="FunFam" id="3.30.565.10:FF:000078">
    <property type="entry name" value="Two-component sensor histidine kinase"/>
    <property type="match status" value="1"/>
</dbReference>
<protein>
    <recommendedName>
        <fullName evidence="2">histidine kinase</fullName>
        <ecNumber evidence="2">2.7.13.3</ecNumber>
    </recommendedName>
</protein>
<dbReference type="GO" id="GO:0005524">
    <property type="term" value="F:ATP binding"/>
    <property type="evidence" value="ECO:0007669"/>
    <property type="project" value="UniProtKB-KW"/>
</dbReference>
<dbReference type="Pfam" id="PF00512">
    <property type="entry name" value="HisKA"/>
    <property type="match status" value="1"/>
</dbReference>
<evidence type="ECO:0000256" key="6">
    <source>
        <dbReference type="ARBA" id="ARBA00022777"/>
    </source>
</evidence>
<evidence type="ECO:0000256" key="5">
    <source>
        <dbReference type="ARBA" id="ARBA00022741"/>
    </source>
</evidence>
<dbReference type="CDD" id="cd16922">
    <property type="entry name" value="HATPase_EvgS-ArcB-TorS-like"/>
    <property type="match status" value="1"/>
</dbReference>
<dbReference type="SUPFAM" id="SSF47384">
    <property type="entry name" value="Homodimeric domain of signal transducing histidine kinase"/>
    <property type="match status" value="1"/>
</dbReference>
<dbReference type="PROSITE" id="PS50110">
    <property type="entry name" value="RESPONSE_REGULATORY"/>
    <property type="match status" value="2"/>
</dbReference>
<dbReference type="SUPFAM" id="SSF53850">
    <property type="entry name" value="Periplasmic binding protein-like II"/>
    <property type="match status" value="1"/>
</dbReference>
<dbReference type="CDD" id="cd01007">
    <property type="entry name" value="PBP2_BvgS_HisK_like"/>
    <property type="match status" value="1"/>
</dbReference>
<evidence type="ECO:0000256" key="2">
    <source>
        <dbReference type="ARBA" id="ARBA00012438"/>
    </source>
</evidence>
<evidence type="ECO:0000256" key="10">
    <source>
        <dbReference type="SAM" id="Phobius"/>
    </source>
</evidence>
<dbReference type="PRINTS" id="PR00344">
    <property type="entry name" value="BCTRLSENSOR"/>
</dbReference>
<dbReference type="EMBL" id="VSSQ01003844">
    <property type="protein sequence ID" value="MPM22610.1"/>
    <property type="molecule type" value="Genomic_DNA"/>
</dbReference>
<feature type="coiled-coil region" evidence="9">
    <location>
        <begin position="307"/>
        <end position="334"/>
    </location>
</feature>
<dbReference type="SMART" id="SM00387">
    <property type="entry name" value="HATPase_c"/>
    <property type="match status" value="1"/>
</dbReference>
<evidence type="ECO:0000256" key="3">
    <source>
        <dbReference type="ARBA" id="ARBA00022553"/>
    </source>
</evidence>
<dbReference type="InterPro" id="IPR036890">
    <property type="entry name" value="HATPase_C_sf"/>
</dbReference>
<dbReference type="Gene3D" id="1.10.287.130">
    <property type="match status" value="1"/>
</dbReference>
<keyword evidence="5" id="KW-0547">Nucleotide-binding</keyword>
<dbReference type="PANTHER" id="PTHR45339">
    <property type="entry name" value="HYBRID SIGNAL TRANSDUCTION HISTIDINE KINASE J"/>
    <property type="match status" value="1"/>
</dbReference>
<dbReference type="GO" id="GO:0005886">
    <property type="term" value="C:plasma membrane"/>
    <property type="evidence" value="ECO:0007669"/>
    <property type="project" value="UniProtKB-SubCell"/>
</dbReference>
<dbReference type="InterPro" id="IPR004358">
    <property type="entry name" value="Sig_transdc_His_kin-like_C"/>
</dbReference>
<feature type="transmembrane region" description="Helical" evidence="10">
    <location>
        <begin position="286"/>
        <end position="305"/>
    </location>
</feature>
<dbReference type="SMART" id="SM00388">
    <property type="entry name" value="HisKA"/>
    <property type="match status" value="1"/>
</dbReference>
<feature type="domain" description="Response regulatory" evidence="12">
    <location>
        <begin position="729"/>
        <end position="845"/>
    </location>
</feature>
<evidence type="ECO:0000256" key="8">
    <source>
        <dbReference type="ARBA" id="ARBA00023012"/>
    </source>
</evidence>
<reference evidence="14" key="1">
    <citation type="submission" date="2019-08" db="EMBL/GenBank/DDBJ databases">
        <authorList>
            <person name="Kucharzyk K."/>
            <person name="Murdoch R.W."/>
            <person name="Higgins S."/>
            <person name="Loffler F."/>
        </authorList>
    </citation>
    <scope>NUCLEOTIDE SEQUENCE</scope>
</reference>
<evidence type="ECO:0000259" key="13">
    <source>
        <dbReference type="PROSITE" id="PS50894"/>
    </source>
</evidence>
<dbReference type="Gene3D" id="1.20.120.160">
    <property type="entry name" value="HPT domain"/>
    <property type="match status" value="1"/>
</dbReference>
<dbReference type="PROSITE" id="PS50894">
    <property type="entry name" value="HPT"/>
    <property type="match status" value="1"/>
</dbReference>
<dbReference type="InterPro" id="IPR036097">
    <property type="entry name" value="HisK_dim/P_sf"/>
</dbReference>
<dbReference type="GO" id="GO:0000155">
    <property type="term" value="F:phosphorelay sensor kinase activity"/>
    <property type="evidence" value="ECO:0007669"/>
    <property type="project" value="InterPro"/>
</dbReference>
<comment type="caution">
    <text evidence="14">The sequence shown here is derived from an EMBL/GenBank/DDBJ whole genome shotgun (WGS) entry which is preliminary data.</text>
</comment>
<keyword evidence="10" id="KW-1133">Transmembrane helix</keyword>
<keyword evidence="6 14" id="KW-0418">Kinase</keyword>
<dbReference type="Pfam" id="PF01627">
    <property type="entry name" value="Hpt"/>
    <property type="match status" value="1"/>
</dbReference>
<dbReference type="SUPFAM" id="SSF52172">
    <property type="entry name" value="CheY-like"/>
    <property type="match status" value="2"/>
</dbReference>
<dbReference type="SUPFAM" id="SSF47226">
    <property type="entry name" value="Histidine-containing phosphotransfer domain, HPT domain"/>
    <property type="match status" value="1"/>
</dbReference>
<dbReference type="AlphaFoldDB" id="A0A644Y249"/>
<dbReference type="InterPro" id="IPR001789">
    <property type="entry name" value="Sig_transdc_resp-reg_receiver"/>
</dbReference>
<evidence type="ECO:0000256" key="1">
    <source>
        <dbReference type="ARBA" id="ARBA00000085"/>
    </source>
</evidence>
<dbReference type="InterPro" id="IPR001638">
    <property type="entry name" value="Solute-binding_3/MltF_N"/>
</dbReference>
<keyword evidence="7" id="KW-0067">ATP-binding</keyword>
<evidence type="ECO:0000259" key="12">
    <source>
        <dbReference type="PROSITE" id="PS50110"/>
    </source>
</evidence>
<keyword evidence="10" id="KW-0812">Transmembrane</keyword>
<dbReference type="Pfam" id="PF00497">
    <property type="entry name" value="SBP_bac_3"/>
    <property type="match status" value="1"/>
</dbReference>
<dbReference type="InterPro" id="IPR003594">
    <property type="entry name" value="HATPase_dom"/>
</dbReference>
<keyword evidence="3" id="KW-0597">Phosphoprotein</keyword>
<dbReference type="InterPro" id="IPR011006">
    <property type="entry name" value="CheY-like_superfamily"/>
</dbReference>
<dbReference type="EC" id="2.7.13.3" evidence="2"/>
<dbReference type="InterPro" id="IPR008207">
    <property type="entry name" value="Sig_transdc_His_kin_Hpt_dom"/>
</dbReference>
<name>A0A644Y249_9ZZZZ</name>
<feature type="domain" description="HPt" evidence="13">
    <location>
        <begin position="879"/>
        <end position="972"/>
    </location>
</feature>
<evidence type="ECO:0000256" key="9">
    <source>
        <dbReference type="SAM" id="Coils"/>
    </source>
</evidence>
<dbReference type="PROSITE" id="PS51257">
    <property type="entry name" value="PROKAR_LIPOPROTEIN"/>
    <property type="match status" value="1"/>
</dbReference>
<dbReference type="CDD" id="cd00082">
    <property type="entry name" value="HisKA"/>
    <property type="match status" value="1"/>
</dbReference>
<proteinExistence type="predicted"/>
<dbReference type="Gene3D" id="3.40.190.10">
    <property type="entry name" value="Periplasmic binding protein-like II"/>
    <property type="match status" value="2"/>
</dbReference>
<dbReference type="PANTHER" id="PTHR45339:SF5">
    <property type="entry name" value="HISTIDINE KINASE"/>
    <property type="match status" value="1"/>
</dbReference>
<dbReference type="CDD" id="cd17546">
    <property type="entry name" value="REC_hyHK_CKI1_RcsC-like"/>
    <property type="match status" value="1"/>
</dbReference>
<feature type="domain" description="Histidine kinase" evidence="11">
    <location>
        <begin position="341"/>
        <end position="562"/>
    </location>
</feature>
<dbReference type="PROSITE" id="PS50109">
    <property type="entry name" value="HIS_KIN"/>
    <property type="match status" value="1"/>
</dbReference>
<evidence type="ECO:0000256" key="4">
    <source>
        <dbReference type="ARBA" id="ARBA00022679"/>
    </source>
</evidence>
<gene>
    <name evidence="14" type="primary">rcsC_158</name>
    <name evidence="14" type="ORF">SDC9_69067</name>
</gene>
<evidence type="ECO:0000313" key="14">
    <source>
        <dbReference type="EMBL" id="MPM22610.1"/>
    </source>
</evidence>
<dbReference type="Pfam" id="PF00072">
    <property type="entry name" value="Response_reg"/>
    <property type="match status" value="1"/>
</dbReference>
<dbReference type="SUPFAM" id="SSF55874">
    <property type="entry name" value="ATPase domain of HSP90 chaperone/DNA topoisomerase II/histidine kinase"/>
    <property type="match status" value="1"/>
</dbReference>
<keyword evidence="4 14" id="KW-0808">Transferase</keyword>
<evidence type="ECO:0000256" key="7">
    <source>
        <dbReference type="ARBA" id="ARBA00022840"/>
    </source>
</evidence>
<dbReference type="SMART" id="SM00448">
    <property type="entry name" value="REC"/>
    <property type="match status" value="2"/>
</dbReference>
<dbReference type="SMART" id="SM00062">
    <property type="entry name" value="PBPb"/>
    <property type="match status" value="1"/>
</dbReference>
<keyword evidence="9" id="KW-0175">Coiled coil</keyword>